<gene>
    <name evidence="1" type="ORF">LEP1GSC036_3691</name>
</gene>
<reference evidence="1 2" key="1">
    <citation type="submission" date="2012-10" db="EMBL/GenBank/DDBJ databases">
        <authorList>
            <person name="Harkins D.M."/>
            <person name="Durkin A.S."/>
            <person name="Brinkac L.M."/>
            <person name="Haft D.H."/>
            <person name="Selengut J.D."/>
            <person name="Sanka R."/>
            <person name="DePew J."/>
            <person name="Purushe J."/>
            <person name="Whelen A.C."/>
            <person name="Vinetz J.M."/>
            <person name="Sutton G.G."/>
            <person name="Nierman W.C."/>
            <person name="Fouts D.E."/>
        </authorList>
    </citation>
    <scope>NUCLEOTIDE SEQUENCE [LARGE SCALE GENOMIC DNA]</scope>
    <source>
        <strain evidence="1 2">2006001853</strain>
    </source>
</reference>
<organism evidence="1 2">
    <name type="scientific">Leptospira weilii str. 2006001853</name>
    <dbReference type="NCBI Taxonomy" id="1001589"/>
    <lineage>
        <taxon>Bacteria</taxon>
        <taxon>Pseudomonadati</taxon>
        <taxon>Spirochaetota</taxon>
        <taxon>Spirochaetia</taxon>
        <taxon>Leptospirales</taxon>
        <taxon>Leptospiraceae</taxon>
        <taxon>Leptospira</taxon>
    </lineage>
</organism>
<dbReference type="Proteomes" id="UP000001338">
    <property type="component" value="Unassembled WGS sequence"/>
</dbReference>
<name>A0A828Z1I9_9LEPT</name>
<sequence>MQIIYENLARTVVSGNGYENSIQFFNLIHFQKILTCSILLNDSTNHRKVFDY</sequence>
<dbReference type="AlphaFoldDB" id="A0A828Z1I9"/>
<evidence type="ECO:0000313" key="2">
    <source>
        <dbReference type="Proteomes" id="UP000001338"/>
    </source>
</evidence>
<protein>
    <submittedName>
        <fullName evidence="1">Uncharacterized protein</fullName>
    </submittedName>
</protein>
<comment type="caution">
    <text evidence="1">The sequence shown here is derived from an EMBL/GenBank/DDBJ whole genome shotgun (WGS) entry which is preliminary data.</text>
</comment>
<evidence type="ECO:0000313" key="1">
    <source>
        <dbReference type="EMBL" id="EKR64146.1"/>
    </source>
</evidence>
<proteinExistence type="predicted"/>
<dbReference type="EMBL" id="AFLV02000050">
    <property type="protein sequence ID" value="EKR64146.1"/>
    <property type="molecule type" value="Genomic_DNA"/>
</dbReference>
<accession>A0A828Z1I9</accession>